<evidence type="ECO:0008006" key="3">
    <source>
        <dbReference type="Google" id="ProtNLM"/>
    </source>
</evidence>
<dbReference type="InterPro" id="IPR026350">
    <property type="entry name" value="GxxExxY"/>
</dbReference>
<proteinExistence type="predicted"/>
<sequence length="134" mass="15209">MHSLFEKASGLTHDVIGAAIEVHKDKGPGLLESIYEWCLTKELEIRGHKADNQQQVIVQWKGFQREYPLRFDILIERCLFVEVKASESVQPIHKAQLLSYMKLLDIPIGLIINFNVLKLTDGISRLMLPGANQA</sequence>
<name>A0ABP9VYX2_9BACT</name>
<comment type="caution">
    <text evidence="1">The sequence shown here is derived from an EMBL/GenBank/DDBJ whole genome shotgun (WGS) entry which is preliminary data.</text>
</comment>
<evidence type="ECO:0000313" key="1">
    <source>
        <dbReference type="EMBL" id="GAA5509433.1"/>
    </source>
</evidence>
<dbReference type="Pfam" id="PF13366">
    <property type="entry name" value="PDDEXK_3"/>
    <property type="match status" value="1"/>
</dbReference>
<organism evidence="1 2">
    <name type="scientific">Novipirellula caenicola</name>
    <dbReference type="NCBI Taxonomy" id="1536901"/>
    <lineage>
        <taxon>Bacteria</taxon>
        <taxon>Pseudomonadati</taxon>
        <taxon>Planctomycetota</taxon>
        <taxon>Planctomycetia</taxon>
        <taxon>Pirellulales</taxon>
        <taxon>Pirellulaceae</taxon>
        <taxon>Novipirellula</taxon>
    </lineage>
</organism>
<evidence type="ECO:0000313" key="2">
    <source>
        <dbReference type="Proteomes" id="UP001416858"/>
    </source>
</evidence>
<dbReference type="RefSeq" id="WP_345686494.1">
    <property type="nucleotide sequence ID" value="NZ_BAABRO010000013.1"/>
</dbReference>
<keyword evidence="2" id="KW-1185">Reference proteome</keyword>
<dbReference type="NCBIfam" id="TIGR04256">
    <property type="entry name" value="GxxExxY"/>
    <property type="match status" value="1"/>
</dbReference>
<accession>A0ABP9VYX2</accession>
<protein>
    <recommendedName>
        <fullName evidence="3">GxxExxY protein</fullName>
    </recommendedName>
</protein>
<gene>
    <name evidence="1" type="ORF">Rcae01_04932</name>
</gene>
<dbReference type="EMBL" id="BAABRO010000013">
    <property type="protein sequence ID" value="GAA5509433.1"/>
    <property type="molecule type" value="Genomic_DNA"/>
</dbReference>
<dbReference type="Proteomes" id="UP001416858">
    <property type="component" value="Unassembled WGS sequence"/>
</dbReference>
<reference evidence="1 2" key="1">
    <citation type="submission" date="2024-02" db="EMBL/GenBank/DDBJ databases">
        <title>Rhodopirellula caenicola NBRC 110016.</title>
        <authorList>
            <person name="Ichikawa N."/>
            <person name="Katano-Makiyama Y."/>
            <person name="Hidaka K."/>
        </authorList>
    </citation>
    <scope>NUCLEOTIDE SEQUENCE [LARGE SCALE GENOMIC DNA]</scope>
    <source>
        <strain evidence="1 2">NBRC 110016</strain>
    </source>
</reference>